<evidence type="ECO:0000259" key="7">
    <source>
        <dbReference type="PROSITE" id="PS50104"/>
    </source>
</evidence>
<evidence type="ECO:0000256" key="4">
    <source>
        <dbReference type="ARBA" id="ARBA00022989"/>
    </source>
</evidence>
<dbReference type="InterPro" id="IPR000157">
    <property type="entry name" value="TIR_dom"/>
</dbReference>
<evidence type="ECO:0000256" key="1">
    <source>
        <dbReference type="ARBA" id="ARBA00004167"/>
    </source>
</evidence>
<dbReference type="GO" id="GO:0002224">
    <property type="term" value="P:toll-like receptor signaling pathway"/>
    <property type="evidence" value="ECO:0007669"/>
    <property type="project" value="TreeGrafter"/>
</dbReference>
<dbReference type="PROSITE" id="PS50104">
    <property type="entry name" value="TIR"/>
    <property type="match status" value="1"/>
</dbReference>
<keyword evidence="4 6" id="KW-1133">Transmembrane helix</keyword>
<dbReference type="EMBL" id="CACVKT020003242">
    <property type="protein sequence ID" value="CAC5382546.1"/>
    <property type="molecule type" value="Genomic_DNA"/>
</dbReference>
<dbReference type="OrthoDB" id="1081807at2759"/>
<dbReference type="Gene3D" id="3.80.10.10">
    <property type="entry name" value="Ribonuclease Inhibitor"/>
    <property type="match status" value="1"/>
</dbReference>
<dbReference type="Gene3D" id="3.40.50.10140">
    <property type="entry name" value="Toll/interleukin-1 receptor homology (TIR) domain"/>
    <property type="match status" value="1"/>
</dbReference>
<protein>
    <recommendedName>
        <fullName evidence="7">TIR domain-containing protein</fullName>
    </recommendedName>
</protein>
<dbReference type="PANTHER" id="PTHR24365">
    <property type="entry name" value="TOLL-LIKE RECEPTOR"/>
    <property type="match status" value="1"/>
</dbReference>
<dbReference type="GO" id="GO:0005886">
    <property type="term" value="C:plasma membrane"/>
    <property type="evidence" value="ECO:0007669"/>
    <property type="project" value="TreeGrafter"/>
</dbReference>
<dbReference type="InterPro" id="IPR032675">
    <property type="entry name" value="LRR_dom_sf"/>
</dbReference>
<evidence type="ECO:0000313" key="9">
    <source>
        <dbReference type="Proteomes" id="UP000507470"/>
    </source>
</evidence>
<keyword evidence="2 6" id="KW-0812">Transmembrane</keyword>
<accession>A0A6J8BG24</accession>
<keyword evidence="3" id="KW-0732">Signal</keyword>
<gene>
    <name evidence="8" type="ORF">MCOR_18366</name>
</gene>
<feature type="transmembrane region" description="Helical" evidence="6">
    <location>
        <begin position="90"/>
        <end position="112"/>
    </location>
</feature>
<keyword evidence="5 6" id="KW-0472">Membrane</keyword>
<dbReference type="AlphaFoldDB" id="A0A6J8BG24"/>
<dbReference type="SUPFAM" id="SSF52058">
    <property type="entry name" value="L domain-like"/>
    <property type="match status" value="1"/>
</dbReference>
<reference evidence="8 9" key="1">
    <citation type="submission" date="2020-06" db="EMBL/GenBank/DDBJ databases">
        <authorList>
            <person name="Li R."/>
            <person name="Bekaert M."/>
        </authorList>
    </citation>
    <scope>NUCLEOTIDE SEQUENCE [LARGE SCALE GENOMIC DNA]</scope>
    <source>
        <strain evidence="9">wild</strain>
    </source>
</reference>
<evidence type="ECO:0000256" key="5">
    <source>
        <dbReference type="ARBA" id="ARBA00023136"/>
    </source>
</evidence>
<dbReference type="PANTHER" id="PTHR24365:SF530">
    <property type="entry name" value="MSTPROX-RELATED"/>
    <property type="match status" value="1"/>
</dbReference>
<evidence type="ECO:0000256" key="3">
    <source>
        <dbReference type="ARBA" id="ARBA00022729"/>
    </source>
</evidence>
<sequence length="199" mass="23431">MDGNNIRVINESSFPIPLLRSLESFDISQNKFWCTCAQKWFVDYLRSSNFSKILKNWPTFYRCEYPEYKKNLLLVKYKPTDADCSTWSPIFTIIIVTVVSIFLVTVVLILMFNCQANIRNSINLLRFIKQKRKGYVRINSSASFEYDAFVIYCGSDQQWVHLELLKHLEERDLKICIHQRDFDVGVQVIDNITKYIGKS</sequence>
<evidence type="ECO:0000313" key="8">
    <source>
        <dbReference type="EMBL" id="CAC5382546.1"/>
    </source>
</evidence>
<feature type="domain" description="TIR" evidence="7">
    <location>
        <begin position="144"/>
        <end position="199"/>
    </location>
</feature>
<dbReference type="GO" id="GO:0038023">
    <property type="term" value="F:signaling receptor activity"/>
    <property type="evidence" value="ECO:0007669"/>
    <property type="project" value="TreeGrafter"/>
</dbReference>
<name>A0A6J8BG24_MYTCO</name>
<dbReference type="Pfam" id="PF01582">
    <property type="entry name" value="TIR"/>
    <property type="match status" value="1"/>
</dbReference>
<dbReference type="SUPFAM" id="SSF52200">
    <property type="entry name" value="Toll/Interleukin receptor TIR domain"/>
    <property type="match status" value="1"/>
</dbReference>
<dbReference type="InterPro" id="IPR035897">
    <property type="entry name" value="Toll_tir_struct_dom_sf"/>
</dbReference>
<evidence type="ECO:0000256" key="6">
    <source>
        <dbReference type="SAM" id="Phobius"/>
    </source>
</evidence>
<dbReference type="Proteomes" id="UP000507470">
    <property type="component" value="Unassembled WGS sequence"/>
</dbReference>
<comment type="subcellular location">
    <subcellularLocation>
        <location evidence="1">Membrane</location>
        <topology evidence="1">Single-pass membrane protein</topology>
    </subcellularLocation>
</comment>
<evidence type="ECO:0000256" key="2">
    <source>
        <dbReference type="ARBA" id="ARBA00022692"/>
    </source>
</evidence>
<organism evidence="8 9">
    <name type="scientific">Mytilus coruscus</name>
    <name type="common">Sea mussel</name>
    <dbReference type="NCBI Taxonomy" id="42192"/>
    <lineage>
        <taxon>Eukaryota</taxon>
        <taxon>Metazoa</taxon>
        <taxon>Spiralia</taxon>
        <taxon>Lophotrochozoa</taxon>
        <taxon>Mollusca</taxon>
        <taxon>Bivalvia</taxon>
        <taxon>Autobranchia</taxon>
        <taxon>Pteriomorphia</taxon>
        <taxon>Mytilida</taxon>
        <taxon>Mytiloidea</taxon>
        <taxon>Mytilidae</taxon>
        <taxon>Mytilinae</taxon>
        <taxon>Mytilus</taxon>
    </lineage>
</organism>
<proteinExistence type="predicted"/>
<keyword evidence="9" id="KW-1185">Reference proteome</keyword>